<dbReference type="Pfam" id="PF00501">
    <property type="entry name" value="AMP-binding"/>
    <property type="match status" value="5"/>
</dbReference>
<keyword evidence="6" id="KW-0677">Repeat</keyword>
<dbReference type="EMBL" id="PYAW01000004">
    <property type="protein sequence ID" value="PSL45672.1"/>
    <property type="molecule type" value="Genomic_DNA"/>
</dbReference>
<organism evidence="8 9">
    <name type="scientific">Chitinophaga niastensis</name>
    <dbReference type="NCBI Taxonomy" id="536980"/>
    <lineage>
        <taxon>Bacteria</taxon>
        <taxon>Pseudomonadati</taxon>
        <taxon>Bacteroidota</taxon>
        <taxon>Chitinophagia</taxon>
        <taxon>Chitinophagales</taxon>
        <taxon>Chitinophagaceae</taxon>
        <taxon>Chitinophaga</taxon>
    </lineage>
</organism>
<dbReference type="PROSITE" id="PS00455">
    <property type="entry name" value="AMP_BINDING"/>
    <property type="match status" value="5"/>
</dbReference>
<dbReference type="NCBIfam" id="TIGR01720">
    <property type="entry name" value="NRPS-para261"/>
    <property type="match status" value="1"/>
</dbReference>
<feature type="domain" description="Carrier" evidence="7">
    <location>
        <begin position="5646"/>
        <end position="5719"/>
    </location>
</feature>
<evidence type="ECO:0000256" key="2">
    <source>
        <dbReference type="ARBA" id="ARBA00006432"/>
    </source>
</evidence>
<dbReference type="InterPro" id="IPR023213">
    <property type="entry name" value="CAT-like_dom_sf"/>
</dbReference>
<dbReference type="Gene3D" id="3.40.50.720">
    <property type="entry name" value="NAD(P)-binding Rossmann-like Domain"/>
    <property type="match status" value="1"/>
</dbReference>
<dbReference type="FunFam" id="2.30.38.10:FF:000001">
    <property type="entry name" value="Non-ribosomal peptide synthetase PvdI"/>
    <property type="match status" value="4"/>
</dbReference>
<dbReference type="PROSITE" id="PS50075">
    <property type="entry name" value="CARRIER"/>
    <property type="match status" value="5"/>
</dbReference>
<dbReference type="FunFam" id="3.30.300.30:FF:000010">
    <property type="entry name" value="Enterobactin synthetase component F"/>
    <property type="match status" value="5"/>
</dbReference>
<comment type="similarity">
    <text evidence="2">Belongs to the ATP-dependent AMP-binding enzyme family.</text>
</comment>
<dbReference type="PANTHER" id="PTHR45527:SF1">
    <property type="entry name" value="FATTY ACID SYNTHASE"/>
    <property type="match status" value="1"/>
</dbReference>
<dbReference type="InterPro" id="IPR025110">
    <property type="entry name" value="AMP-bd_C"/>
</dbReference>
<dbReference type="CDD" id="cd12117">
    <property type="entry name" value="A_NRPS_Srf_like"/>
    <property type="match status" value="1"/>
</dbReference>
<dbReference type="NCBIfam" id="NF003417">
    <property type="entry name" value="PRK04813.1"/>
    <property type="match status" value="5"/>
</dbReference>
<dbReference type="CDD" id="cd17651">
    <property type="entry name" value="A_NRPS_VisG_like"/>
    <property type="match status" value="1"/>
</dbReference>
<dbReference type="InterPro" id="IPR013120">
    <property type="entry name" value="FAR_NAD-bd"/>
</dbReference>
<dbReference type="GO" id="GO:0005737">
    <property type="term" value="C:cytoplasm"/>
    <property type="evidence" value="ECO:0007669"/>
    <property type="project" value="TreeGrafter"/>
</dbReference>
<dbReference type="InterPro" id="IPR010060">
    <property type="entry name" value="NRPS_synth"/>
</dbReference>
<dbReference type="InterPro" id="IPR000873">
    <property type="entry name" value="AMP-dep_synth/lig_dom"/>
</dbReference>
<keyword evidence="9" id="KW-1185">Reference proteome</keyword>
<dbReference type="GO" id="GO:0031177">
    <property type="term" value="F:phosphopantetheine binding"/>
    <property type="evidence" value="ECO:0007669"/>
    <property type="project" value="InterPro"/>
</dbReference>
<dbReference type="Pfam" id="PF00668">
    <property type="entry name" value="Condensation"/>
    <property type="match status" value="6"/>
</dbReference>
<keyword evidence="3" id="KW-0596">Phosphopantetheine</keyword>
<feature type="domain" description="Carrier" evidence="7">
    <location>
        <begin position="3536"/>
        <end position="3611"/>
    </location>
</feature>
<comment type="caution">
    <text evidence="8">The sequence shown here is derived from an EMBL/GenBank/DDBJ whole genome shotgun (WGS) entry which is preliminary data.</text>
</comment>
<gene>
    <name evidence="8" type="ORF">CLV51_104379</name>
</gene>
<dbReference type="Proteomes" id="UP000240971">
    <property type="component" value="Unassembled WGS sequence"/>
</dbReference>
<dbReference type="SUPFAM" id="SSF47336">
    <property type="entry name" value="ACP-like"/>
    <property type="match status" value="5"/>
</dbReference>
<dbReference type="InterPro" id="IPR020806">
    <property type="entry name" value="PKS_PP-bd"/>
</dbReference>
<dbReference type="PROSITE" id="PS00012">
    <property type="entry name" value="PHOSPHOPANTETHEINE"/>
    <property type="match status" value="3"/>
</dbReference>
<feature type="domain" description="Carrier" evidence="7">
    <location>
        <begin position="4595"/>
        <end position="4670"/>
    </location>
</feature>
<dbReference type="GO" id="GO:0043041">
    <property type="term" value="P:amino acid activation for nonribosomal peptide biosynthetic process"/>
    <property type="evidence" value="ECO:0007669"/>
    <property type="project" value="TreeGrafter"/>
</dbReference>
<dbReference type="NCBIfam" id="TIGR01733">
    <property type="entry name" value="AA-adenyl-dom"/>
    <property type="match status" value="5"/>
</dbReference>
<evidence type="ECO:0000313" key="9">
    <source>
        <dbReference type="Proteomes" id="UP000240971"/>
    </source>
</evidence>
<dbReference type="Gene3D" id="1.10.1200.10">
    <property type="entry name" value="ACP-like"/>
    <property type="match status" value="5"/>
</dbReference>
<dbReference type="InterPro" id="IPR001242">
    <property type="entry name" value="Condensation_dom"/>
</dbReference>
<keyword evidence="5" id="KW-0436">Ligase</keyword>
<protein>
    <submittedName>
        <fullName evidence="8">Non-ribosomal peptide synthase protein (TIGR01720 family)/amino acid adenylation domain-containing protein/thioester reductase-like protein</fullName>
    </submittedName>
</protein>
<reference evidence="8 9" key="1">
    <citation type="submission" date="2018-03" db="EMBL/GenBank/DDBJ databases">
        <title>Genomic Encyclopedia of Archaeal and Bacterial Type Strains, Phase II (KMG-II): from individual species to whole genera.</title>
        <authorList>
            <person name="Goeker M."/>
        </authorList>
    </citation>
    <scope>NUCLEOTIDE SEQUENCE [LARGE SCALE GENOMIC DNA]</scope>
    <source>
        <strain evidence="8 9">DSM 24859</strain>
    </source>
</reference>
<dbReference type="InterPro" id="IPR036291">
    <property type="entry name" value="NAD(P)-bd_dom_sf"/>
</dbReference>
<dbReference type="SUPFAM" id="SSF52777">
    <property type="entry name" value="CoA-dependent acyltransferases"/>
    <property type="match status" value="12"/>
</dbReference>
<dbReference type="Pfam" id="PF13193">
    <property type="entry name" value="AMP-binding_C"/>
    <property type="match status" value="5"/>
</dbReference>
<dbReference type="InterPro" id="IPR045851">
    <property type="entry name" value="AMP-bd_C_sf"/>
</dbReference>
<dbReference type="FunFam" id="3.30.559.30:FF:000001">
    <property type="entry name" value="Non-ribosomal peptide synthetase"/>
    <property type="match status" value="2"/>
</dbReference>
<dbReference type="RefSeq" id="WP_158267083.1">
    <property type="nucleotide sequence ID" value="NZ_PYAW01000004.1"/>
</dbReference>
<dbReference type="CDD" id="cd05930">
    <property type="entry name" value="A_NRPS"/>
    <property type="match status" value="3"/>
</dbReference>
<accession>A0A2P8HHF7</accession>
<dbReference type="FunFam" id="3.40.50.12780:FF:000012">
    <property type="entry name" value="Non-ribosomal peptide synthetase"/>
    <property type="match status" value="4"/>
</dbReference>
<dbReference type="SUPFAM" id="SSF56801">
    <property type="entry name" value="Acetyl-CoA synthetase-like"/>
    <property type="match status" value="5"/>
</dbReference>
<dbReference type="Gene3D" id="3.30.559.30">
    <property type="entry name" value="Nonribosomal peptide synthetase, condensation domain"/>
    <property type="match status" value="6"/>
</dbReference>
<dbReference type="InterPro" id="IPR006162">
    <property type="entry name" value="Ppantetheine_attach_site"/>
</dbReference>
<dbReference type="FunFam" id="1.10.1200.10:FF:000005">
    <property type="entry name" value="Nonribosomal peptide synthetase 1"/>
    <property type="match status" value="4"/>
</dbReference>
<dbReference type="PANTHER" id="PTHR45527">
    <property type="entry name" value="NONRIBOSOMAL PEPTIDE SYNTHETASE"/>
    <property type="match status" value="1"/>
</dbReference>
<dbReference type="Gene3D" id="3.30.559.10">
    <property type="entry name" value="Chloramphenicol acetyltransferase-like domain"/>
    <property type="match status" value="6"/>
</dbReference>
<dbReference type="InterPro" id="IPR010071">
    <property type="entry name" value="AA_adenyl_dom"/>
</dbReference>
<dbReference type="SMART" id="SM00823">
    <property type="entry name" value="PKS_PP"/>
    <property type="match status" value="4"/>
</dbReference>
<evidence type="ECO:0000256" key="1">
    <source>
        <dbReference type="ARBA" id="ARBA00001957"/>
    </source>
</evidence>
<evidence type="ECO:0000256" key="4">
    <source>
        <dbReference type="ARBA" id="ARBA00022553"/>
    </source>
</evidence>
<dbReference type="FunFam" id="3.40.50.980:FF:000001">
    <property type="entry name" value="Non-ribosomal peptide synthetase"/>
    <property type="match status" value="5"/>
</dbReference>
<comment type="cofactor">
    <cofactor evidence="1">
        <name>pantetheine 4'-phosphate</name>
        <dbReference type="ChEBI" id="CHEBI:47942"/>
    </cofactor>
</comment>
<dbReference type="InterPro" id="IPR020845">
    <property type="entry name" value="AMP-binding_CS"/>
</dbReference>
<evidence type="ECO:0000313" key="8">
    <source>
        <dbReference type="EMBL" id="PSL45672.1"/>
    </source>
</evidence>
<evidence type="ECO:0000259" key="7">
    <source>
        <dbReference type="PROSITE" id="PS50075"/>
    </source>
</evidence>
<feature type="domain" description="Carrier" evidence="7">
    <location>
        <begin position="2487"/>
        <end position="2562"/>
    </location>
</feature>
<name>A0A2P8HHF7_CHINA</name>
<sequence>MPLQVSPLHPAQRDIFMDQLINIGSASYNIGCYTKLTGLLDKEKFIAAVRTLPEVFDVYKMRFDLDDPQPQAWFDEEYKVLELTLLDFSHEKKETIEEWMKTCLETPFIIKKNQLLFAHYLIKITENEHWYFYKFHHLINDGYGIAAGTQYVARKYHSLLHNPATALKYISYREAAENALAYYHSPAYTKEAAYWQNSIDKKPPQLLERKYHTTTSSGNKSQALNIDFSKEEITLLEELQQQTNAGLQQLTLAALMIYFSRITDQSEFVFGTPVHRRKNREMATVSGMFSGIMPFKGACRPGTTVLELIKSIASTRRQDYRYQNYQTADLNRFLKLNATEHQLTEIIVNHATLNFELDFGEALQGITYDVSNENTRYPLELFWRDYGSQQPLQLKIDFQLSYFTSTDIRLLLQRMMFILQQFKTRLHDKVEDISILPDGELLLLEGFNHKEAQPVSYKTIVEFLETQAALTPDATALVFEEQSFTYKELDKRANQLGHYLRSKGVREEMMVSVCMERSAEMIIGILGVLKAGGVYVPVDPSYPAGRIDFMLEDTGTSIIITNTHFSWLADNNDSRQIIDINKDWPEIAQFPATSVETQLGPDNLAYVIYTSGSTGNPKGVTITHKGLVASTLSRSAYYNATGAALLIPSFSFDSSVAVIFGTLCTNGKLILCKDDALKDAAVVKTLLKDTDTILCVPSYYRFLLEEGLVQQAGLTNVILAGEPLETVLADRHFRETEQVSLYNEYGPTEGTVWSTVAKVLPGDSLITIGKPVNNLNIYILDANNRLLPVGISGELHIGGPQVARGYLNRQELTAEKFIPDPFSKTPGSRLYKTGDIGRWLPDGNIEYQGRVDDQVKIRGYRIELGEVAHVLQTCEGVKQAVVVAWADERRNKRLVGYITGTGSFDKAAAFAVLKEKLPEYMVPSVLMVLEQFPLSTNGKIDKKVLPAPAADDLQLNSYVAPRNEQERLLTGIWQELLGIERIGIYDNFFELGGDSIISMQVVSRAKRLGLELKARDLFVHQTIHNLSSLLSLENNNTTSAEQDVLAGSSGLLPIQQWYFEAGATTPPVFMQHVLLETDKTLTAIDLESAIKKLVQYHDALRFVYQQGIEGWDQTYGSFGGTLDVVDFREIAAGELPGSISSCMNNCEADLDITKGILIKTVLLLMPESEPCNRLLVMVHHLAVDGVSWRILLEDLELLLKNNAQTAEAVLGHKGSSYRQWYNTLADYAQSDRLAGQVSYWEQQTAANMPLLTDRVYDGKVRVADTGIQVLRLDALQTRRLLQEVPRAYHTEINDILLCALALTMSEWNGTAGILVGMEGHGREEIAAGIAINRTVGWFTSQYPVWLEISSKEDIGVSLKEIKEQLRQVPEKGIGYGVLKYIRKTTSLQQVTPWEIAFNYLGQGDNMTSRDGAVKLSLASLGAGGAAERVVPEKLTVDSMIRQGELIIQWGFSQKHYEAATVAQLANTYLSHLESLIAHCVAQDPSLPVHTPSDYGLGGVMSNAELDTFLDATYQGVPRRNQLTGLYRLTGLQEGMLFHGLYDETGGAYIEQFSCELPDLQVEAFLQSWKRLLAQHSIFRSAFYANVFSIPVQCVYREVTLPVTILDYRGMTIHAQQEAINEYLAADRRKGFDFETAPLMRICLIQLEENRYRMQWSYHHMLMDGWSLPVLLGELLHTYESLVTGKALPAVKEDRFGDYIRYQERRDKVQEEQYWRTYMQGVNEGILLPFVSTTTGRTKETGIYKEELLCLDTETKAQIERYTQQHHITLNTLMQGVWAYLLYRYTGKQDVVYGVTVAGRPDELSGIEQRVGLYINTLPLHAIVTEEKLVANWLKELQTAQLQSREHQYASLNEIQRWIAIKGDLFDSLLVFENYPVNKALTAQPWRLQIEKLQVAEQTNYPLSIRIMTEGAISIGFGYNAAILEKIYVQKITRHFEQVLLQMTAAATNCLKDIQLLTAEERGQLLTSFNDTGVSYPAEKTIKDLFEEQAALTPHATAVVFETAVLTYQELDERSNQLAHYLRSKELKAGALVPLCMERSLDLMVSILGILKAGGAYVPVDPQYPAERISHILSDCNSTLIITTAAYRERLNEVKGNMELCCIDEMTGILSGQQTDSIPGSTATHHMAYVMYTSGSTGKPKGVAVTHQNVVSLVKGANYITLTAEDVILSAGSLSFDATTFEYWGTLLNGATLVLSAEKSLLDIQLLKKELYSRQVTKMFFTTSWFNQLVDTDITVFEKLSAILTGGEKLSEKHAGKFRHTYPHIDFSNIYGPTENTTFSLSYRINSQTIARHTPIGRPLNNRSAFILDAAQRLVPVGVAGELYVGGDGVALGYLHLPELTAERFIPHPFVIQPGKKVYRTGDLARWLPDGNIEYLGRIDEQVKIRGFRIEPGETTRVLEQCEAVKQAVVVAWSNKQDNKYLVGYVVPHDTFDRESILTYLKNRLPDYMVPSLLIPMEQLPLTPNGKVDKKALPVPDTALLSSAAYVAPRNATEQTLANIWQELLGIPRIGVQDSFFELGGHSLLAMRLQSALRKHLAVEVPVKAIFQHQTIAGLAIYIHEQAGGALSAIKKYDRSGNTPLSFGQERLWFIDRLAGSVQYHISMAFRLKGHLNKEALAYALQSIVNRHEILRTVIVLDNDRTHQQLLNKDEWRLNILENSSWQTDTIALHATMQRLIDAPFNLSADHMLRAHLLMLGAAEHILVMTMHHIASDGWSISIFAKELVELYNTYETGGVPQLPVLDIQYADYAIWQHAYMSGTTMEAQLAYWKEKLHQVTTLQLPLDEARPAVFSTHGAIIRFRLDGELQQQLQALSRQEGTTLFMTLLAAFKVLLYRYSGQEDICVGSPVSGRTQQEMEGLIGCFVNSLALRSDLRNNPSFISLLQQVKETTLSAYEHQEIPFEKIVEAVVKERDMSSSPLFQVMFVLQNMPSIPSLRLGGLQLQEEVIEYTTAQVDLNFTFEETADGLVGGVEYCTDLFHADTIRRMIAHFEQLLRSIVMSPVTQIGLLPMLSVREEQRLLTTFNNTLPFYQSGSNIVALLEEQAALTPDATALVSGEVTMTYKTLDERSNQLAHYLRTKGVQAEMRVPLCINRSIEMIVGIWGILKAGAAYVPVDPNYPMERISYMLSESNSTLIITENAQLENLQQANTTMELLCLDNITALLSAQDTDRVNTIIDPGNLAYVIYTSGSTGNPKGVTITHQGLVASTLSRRAYYNATGAALLIPSFSFDSSVAVIFGTLCTGGKLILCKDDVLKDATAVKPLLKDTDTILCVPSYYRFLLEEGLVQQAGLTNVILAGEPLEAALADRHFRETEQVSLYNEYGPTEGTVWSTVAAVLPGDSLITIGKPVDNVNVYILDANNQLLPVGISGELHIGGPQVARGYLNRQELTAEKFIPDFFSKTPGSRLYKTGDIGRWLPDGNIEYLGRIDDQVKIRGYRIELGEVAHVLQTCEGVKQAIVIAWSDERGNKRLVGYVTGTDSFEKAAAFAALKEKLPEYMVPSLLVVLEQFPLTTNGKIDKKALPAPAADDLQLNSYVAPRNEQERILTAIWQELLGVERIGIYDNFFELGGHSLLVTRVISAIRRELEVEIPIRELFTHPVIADLSVHIQSLQKGIVLPAVTAMQRNGKLPLSSSQERLWFIDRMEGSVPYHIPAVLRLQGNLNRTALEFALKTIIDRHEVLRTVFKEEEGEVSQEIISAAHWHLQEVQHNSFSDEKEALEQIAQLINTPFDLSEDFMLRAHLLPLTTGEHLLVINQHHIASDGWSASILVKELVELYQSFHQQRPHVLSPLQVQYADYTLWQRLYLQGDLLDKQLAYWKEKLDDTAVLQLPTDYPRPAVQSTRGHTIYYEIDPSLAKALELFSRQQGATLFMTMLSVFKVLLYRYSGQEDICVGSPIANRMQQAIEPLIGFFVNTIALRSDLSGEPDFKTLLARVKTTLLEAYMHQDTPFEKVVEAVGSERDMSRTPLFQVMFILQNVPEIPALDLDELQITIQPVPNITAKFDLTVDVMTTDTGLRLRVEYCSDLYDAATIARMMDHYLVLLHGVVAHPDQQISTLPMLTAAEEQQLLVEFNNTDRTYPLDKSVIDLFEEQAADSPDAPAVLFEGQQYTYRQLNEKANQLAHYLRNKGVMENVLVPVCMTRSLEMITAILGILKAGGTYVPVDPAYPEARIRYILSDTQFMVTLTDTRNRSLLSDIEEERILVLTADTENILSSMPSSNITRAVCPDKLTYLIYTSGSTGNPKGVEMPDSALFNLLCWQQEQVSNNYPRRVLQFASINFDVSFQEIFFALCYGGSLHLIEEQRRKDMSVLMEQINTDGITCLFMPYVVLKNLVEYAQESGIYPRMLQEVFTAGEQLKLSADLETFLAHAGARLHNQYGPTEAHVVSAYMVQPSDYIHRVLPPIGKPISNTKLYILGAGNSLCPVGVPGELYIGGVQVAHGYLHLPELTAERFMADPFDVHGNGRMYKTGDVCCWLPDGNISYLGRKDDQVKIRGNRVEIGEVESVLAQCEQVSQCVVLAKADQYGNKRLVAYIVPEDRFNKEDIRLFLQSRLPDYMIPSLFVELQELPLTNNGKVNKKALPDPDVSLLGFVTYTAARNLTEQQLVSIWESLLQIERVGIYDNFFELGGHSLLAMRLQSALRKKLEVEVSIKSIFAHPTIARLAAFIQRNGNGWVLPTITLQTRPSFIPLSYSQERLWFIDQMEGSTQYHMPLVLRLKGSLDRAALECALQQVINRHEVLRTVIVQEDGHSFQRIQEKDRWSLQIINNPVYKKDAAACRSLIHKLIDTPFDLGKDHMLRAHLIASGEEEYVLVLTMHHIASDGWSISILFRELIAMYDSYTAGNVVKLPVPEIQYADYAIWQRQYMSDELLATQLGYWKDKLTGVAALQLPTDYQRPAIKGKNGSVVCLDLDRELTDQLQTLSQQEGTTLFMTLLAALNVLLYRYSGQEDICVGSPISGRTRQEVEGLVGFFINTLALRNNLGDNPAFLSLLQQVKQTTLSAYEYQEVPFEKIVDAVVTERDMSRSPLFQIMLVLQNTPDVPVLQLGEVQLSEVSLDHVTAVFDLNFCLKETADGLSLIIQYSTDLFSADTVTRMGRHFEQLLRSIVKMPATHICALPMLSAAEEHQLLVVFNDNTVPYPEDKSLINLFASQVSASPDAMAVMFEDNTLTYRELHERSNQLAHYLRSLGVTKGALVPLCIERSLEMIVAMLAIMKAGGAYVPVDQEYPLDRISYILEDTGAGIMIGSSAVKQRLAPIAGSIKMILADGDHELITGYPGTDMTTAPEANDLAYVIYTSGSTGKPKGVLIEHRGVVNLMVSQREMLQLRSDSRILQFASFGFDASCLEIFQSLTVGALLVLPRKEDLLSSAGFATLINKRKIDTLLLSPSYLHSVRDMLGSSVKTIVSGGEALNREDWKYLHAKGIRVINAYGPTENTICTTITAAPVTSDNIVVIGKPVANMQVYIQDVHGGLCPIGVAGEICVSGTGLARGYLNRPELTMEKFTQNPFSSEPESRMYKTGDLGRWLSDGNIEYLGRIDDQVKVRGYRIELGEIENVLHECSLVREAVVMVKGGQHDNKLLVGYVVPQDTFDKEGIIAYLKTKLPDFMIPSLLVELKGLPTTANGKVDKKALPALESIQLANKEHDGSPRNDMEEQLLLIWREVLNFQQLSIYDNFFAAGGNSITAIRLIAKMKVNFQVSINNLFQHPTVAGISKHVIYEQNHFKNKLAALITKFDINHEEQIVSGEKAARMQEEMAIQKQQYINNIKQLPDIDPTETIRYDKILLLGATGYLGIHLLHDLLLRQDADICVLIRADTDEDAFIRLAEKYMFYFGVPLLKDKYRLQVIKGDITKHHFGLSGSLFHAVMNETDCILNTAANVKHYGSYHEFELVNTRSVQVILDHCREGKVKVIHHISTTSVAGMSPEGSHDYLYTEADLFKNQEVPNFYTKSKLEAEKLLDKARESGIQINIYRVGHLSFHSSTGRFQENIDNNAFYNQIKGFISFRAVPQEIAELELSNIDEVSDAILQIFDKKQLLNRNFHIRNPHTLTAAMFVEYLNSYGFEAALMSTKAYIEKMLSEYESKKDMIDRLFLQADLFSEEKEDAGVVYQLCSEETNAILKKLQFKWGRINEEKVHLMLSYAEQVGFFESSKKKGILIE</sequence>
<evidence type="ECO:0000256" key="3">
    <source>
        <dbReference type="ARBA" id="ARBA00022450"/>
    </source>
</evidence>
<dbReference type="Pfam" id="PF07993">
    <property type="entry name" value="NAD_binding_4"/>
    <property type="match status" value="1"/>
</dbReference>
<dbReference type="OrthoDB" id="9765680at2"/>
<dbReference type="CDD" id="cd19534">
    <property type="entry name" value="E_NRPS"/>
    <property type="match status" value="1"/>
</dbReference>
<dbReference type="InterPro" id="IPR036736">
    <property type="entry name" value="ACP-like_sf"/>
</dbReference>
<dbReference type="InterPro" id="IPR009081">
    <property type="entry name" value="PP-bd_ACP"/>
</dbReference>
<dbReference type="GO" id="GO:0016874">
    <property type="term" value="F:ligase activity"/>
    <property type="evidence" value="ECO:0007669"/>
    <property type="project" value="UniProtKB-KW"/>
</dbReference>
<dbReference type="Gene3D" id="3.40.50.980">
    <property type="match status" value="10"/>
</dbReference>
<evidence type="ECO:0000256" key="5">
    <source>
        <dbReference type="ARBA" id="ARBA00022598"/>
    </source>
</evidence>
<dbReference type="Gene3D" id="2.30.38.10">
    <property type="entry name" value="Luciferase, Domain 3"/>
    <property type="match status" value="5"/>
</dbReference>
<keyword evidence="4" id="KW-0597">Phosphoprotein</keyword>
<feature type="domain" description="Carrier" evidence="7">
    <location>
        <begin position="960"/>
        <end position="1034"/>
    </location>
</feature>
<proteinExistence type="inferred from homology"/>
<dbReference type="GO" id="GO:0044550">
    <property type="term" value="P:secondary metabolite biosynthetic process"/>
    <property type="evidence" value="ECO:0007669"/>
    <property type="project" value="UniProtKB-ARBA"/>
</dbReference>
<evidence type="ECO:0000256" key="6">
    <source>
        <dbReference type="ARBA" id="ARBA00022737"/>
    </source>
</evidence>
<dbReference type="NCBIfam" id="NF004282">
    <property type="entry name" value="PRK05691.1"/>
    <property type="match status" value="5"/>
</dbReference>
<dbReference type="SUPFAM" id="SSF51735">
    <property type="entry name" value="NAD(P)-binding Rossmann-fold domains"/>
    <property type="match status" value="1"/>
</dbReference>
<dbReference type="Gene3D" id="3.30.300.30">
    <property type="match status" value="5"/>
</dbReference>
<dbReference type="Pfam" id="PF00550">
    <property type="entry name" value="PP-binding"/>
    <property type="match status" value="5"/>
</dbReference>
<dbReference type="CDD" id="cd19531">
    <property type="entry name" value="LCL_NRPS-like"/>
    <property type="match status" value="3"/>
</dbReference>
<dbReference type="CDD" id="cd19543">
    <property type="entry name" value="DCL_NRPS"/>
    <property type="match status" value="1"/>
</dbReference>